<reference evidence="2" key="1">
    <citation type="journal article" date="2023" name="G3 (Bethesda)">
        <title>Genome assembly and association tests identify interacting loci associated with vigor, precocity, and sex in interspecific pistachio rootstocks.</title>
        <authorList>
            <person name="Palmer W."/>
            <person name="Jacygrad E."/>
            <person name="Sagayaradj S."/>
            <person name="Cavanaugh K."/>
            <person name="Han R."/>
            <person name="Bertier L."/>
            <person name="Beede B."/>
            <person name="Kafkas S."/>
            <person name="Golino D."/>
            <person name="Preece J."/>
            <person name="Michelmore R."/>
        </authorList>
    </citation>
    <scope>NUCLEOTIDE SEQUENCE [LARGE SCALE GENOMIC DNA]</scope>
</reference>
<dbReference type="Proteomes" id="UP001164250">
    <property type="component" value="Chromosome 4"/>
</dbReference>
<comment type="caution">
    <text evidence="1">The sequence shown here is derived from an EMBL/GenBank/DDBJ whole genome shotgun (WGS) entry which is preliminary data.</text>
</comment>
<sequence length="519" mass="59673">MIELNEFSSFFIPLTATALALISAIFILRYHVKKSTQKTKKYHPIGTSHLSRVLNFYRLFDFMTDLSRKYNTYRLSSFFGSEIFTTDPAIVEYILKTNFQNYGKGLYQYNIFKDLLGDGIFAVDGEKWRHQRKLSSYEFSTKILRDFSSVVFRTTAVKLGRIVSEASASNRSLDMQDLLMKATLDSVFKVVLGIELDGLSGTYEEGTQFTDAFDTANAITSFRFIDVFWKIKRFLNIASEAKLRKNIKVVDDFVYKLIKSKIERLNNRHEDLPSVSEKKEDILSRFLELKETDPKYLRDIVLNFVIAGKDTTAATVSWFFYLLCKHPDIQEKIAKEIIEATQVRSNSSIEELAAKVNEETLDKMHYLHAALSETLRLYPAVPVDGKVCFSDDTLPDGFSVNKGDQITYVPYAMGRTKTLWGNDAEEFRPERWLNENGHFQPKSPFIFTAFQAGPRICLGKDFAYRQMKIFSMILLGSYKLKLNDESKPVRYRTALTLHIEGGLHLRVLPRLSYEATVNA</sequence>
<proteinExistence type="predicted"/>
<evidence type="ECO:0000313" key="1">
    <source>
        <dbReference type="EMBL" id="KAJ0098818.1"/>
    </source>
</evidence>
<accession>A0ACC1BIN8</accession>
<keyword evidence="2" id="KW-1185">Reference proteome</keyword>
<name>A0ACC1BIN8_9ROSI</name>
<evidence type="ECO:0000313" key="2">
    <source>
        <dbReference type="Proteomes" id="UP001164250"/>
    </source>
</evidence>
<gene>
    <name evidence="1" type="ORF">Patl1_19995</name>
</gene>
<organism evidence="1 2">
    <name type="scientific">Pistacia atlantica</name>
    <dbReference type="NCBI Taxonomy" id="434234"/>
    <lineage>
        <taxon>Eukaryota</taxon>
        <taxon>Viridiplantae</taxon>
        <taxon>Streptophyta</taxon>
        <taxon>Embryophyta</taxon>
        <taxon>Tracheophyta</taxon>
        <taxon>Spermatophyta</taxon>
        <taxon>Magnoliopsida</taxon>
        <taxon>eudicotyledons</taxon>
        <taxon>Gunneridae</taxon>
        <taxon>Pentapetalae</taxon>
        <taxon>rosids</taxon>
        <taxon>malvids</taxon>
        <taxon>Sapindales</taxon>
        <taxon>Anacardiaceae</taxon>
        <taxon>Pistacia</taxon>
    </lineage>
</organism>
<protein>
    <submittedName>
        <fullName evidence="1">Uncharacterized protein</fullName>
    </submittedName>
</protein>
<dbReference type="EMBL" id="CM047900">
    <property type="protein sequence ID" value="KAJ0098818.1"/>
    <property type="molecule type" value="Genomic_DNA"/>
</dbReference>